<dbReference type="EMBL" id="VUMS01000005">
    <property type="protein sequence ID" value="MST65833.1"/>
    <property type="molecule type" value="Genomic_DNA"/>
</dbReference>
<feature type="transmembrane region" description="Helical" evidence="1">
    <location>
        <begin position="12"/>
        <end position="31"/>
    </location>
</feature>
<gene>
    <name evidence="2" type="ORF">FYJ57_03590</name>
</gene>
<dbReference type="AlphaFoldDB" id="A0A7X2P1L9"/>
<name>A0A7X2P1L9_9FIRM</name>
<reference evidence="2 3" key="1">
    <citation type="submission" date="2019-08" db="EMBL/GenBank/DDBJ databases">
        <title>In-depth cultivation of the pig gut microbiome towards novel bacterial diversity and tailored functional studies.</title>
        <authorList>
            <person name="Wylensek D."/>
            <person name="Hitch T.C.A."/>
            <person name="Clavel T."/>
        </authorList>
    </citation>
    <scope>NUCLEOTIDE SEQUENCE [LARGE SCALE GENOMIC DNA]</scope>
    <source>
        <strain evidence="2 3">BSM-380-WT-5A</strain>
    </source>
</reference>
<dbReference type="RefSeq" id="WP_154431560.1">
    <property type="nucleotide sequence ID" value="NZ_VUMS01000005.1"/>
</dbReference>
<comment type="caution">
    <text evidence="2">The sequence shown here is derived from an EMBL/GenBank/DDBJ whole genome shotgun (WGS) entry which is preliminary data.</text>
</comment>
<keyword evidence="1" id="KW-1133">Transmembrane helix</keyword>
<feature type="transmembrane region" description="Helical" evidence="1">
    <location>
        <begin position="92"/>
        <end position="112"/>
    </location>
</feature>
<evidence type="ECO:0000313" key="2">
    <source>
        <dbReference type="EMBL" id="MST65833.1"/>
    </source>
</evidence>
<organism evidence="2 3">
    <name type="scientific">Oliverpabstia intestinalis</name>
    <dbReference type="NCBI Taxonomy" id="2606633"/>
    <lineage>
        <taxon>Bacteria</taxon>
        <taxon>Bacillati</taxon>
        <taxon>Bacillota</taxon>
        <taxon>Clostridia</taxon>
        <taxon>Lachnospirales</taxon>
        <taxon>Lachnospiraceae</taxon>
        <taxon>Oliverpabstia</taxon>
    </lineage>
</organism>
<keyword evidence="1" id="KW-0472">Membrane</keyword>
<evidence type="ECO:0000313" key="3">
    <source>
        <dbReference type="Proteomes" id="UP000440513"/>
    </source>
</evidence>
<accession>A0A7X2P1L9</accession>
<keyword evidence="1" id="KW-0812">Transmembrane</keyword>
<evidence type="ECO:0000256" key="1">
    <source>
        <dbReference type="SAM" id="Phobius"/>
    </source>
</evidence>
<feature type="transmembrane region" description="Helical" evidence="1">
    <location>
        <begin position="118"/>
        <end position="138"/>
    </location>
</feature>
<sequence>MNKGKTARIFNDLSMIFFLISSTVVAFLPIVDREKHPAIAVLAGGIFWVGLLWGIFLYILSCQKIRNLKSYQNYRSVEHIGALAPGSTKEGLIADLAFIPGFLVIILGTYVFNIPDPVMLVCMWITMVSFYGHFVLNGRVYKFLHKRKVIRYRKVKEESAEKNTQLKEGV</sequence>
<keyword evidence="3" id="KW-1185">Reference proteome</keyword>
<proteinExistence type="predicted"/>
<protein>
    <submittedName>
        <fullName evidence="2">Uncharacterized protein</fullName>
    </submittedName>
</protein>
<feature type="transmembrane region" description="Helical" evidence="1">
    <location>
        <begin position="37"/>
        <end position="60"/>
    </location>
</feature>
<dbReference type="Proteomes" id="UP000440513">
    <property type="component" value="Unassembled WGS sequence"/>
</dbReference>